<evidence type="ECO:0000313" key="2">
    <source>
        <dbReference type="Proteomes" id="UP000632195"/>
    </source>
</evidence>
<evidence type="ECO:0000313" key="1">
    <source>
        <dbReference type="EMBL" id="GGM77914.1"/>
    </source>
</evidence>
<name>A0AA37F9X7_9ARCH</name>
<dbReference type="RefSeq" id="WP_188681648.1">
    <property type="nucleotide sequence ID" value="NZ_BMNY01000003.1"/>
</dbReference>
<reference evidence="1" key="2">
    <citation type="submission" date="2022-09" db="EMBL/GenBank/DDBJ databases">
        <authorList>
            <person name="Sun Q."/>
            <person name="Ohkuma M."/>
        </authorList>
    </citation>
    <scope>NUCLEOTIDE SEQUENCE</scope>
    <source>
        <strain evidence="1">JCM 13583</strain>
    </source>
</reference>
<proteinExistence type="predicted"/>
<sequence length="79" mass="9349">MAKYVHVWEVECNHCHGKFEHVFRASDILRPHVFNELLFQCPLCGSKAFDPVRPLGKYSRDEWVREHGDKAFSDLPEYE</sequence>
<reference evidence="1" key="1">
    <citation type="journal article" date="2014" name="Int. J. Syst. Evol. Microbiol.">
        <title>Complete genome sequence of Corynebacterium casei LMG S-19264T (=DSM 44701T), isolated from a smear-ripened cheese.</title>
        <authorList>
            <consortium name="US DOE Joint Genome Institute (JGI-PGF)"/>
            <person name="Walter F."/>
            <person name="Albersmeier A."/>
            <person name="Kalinowski J."/>
            <person name="Ruckert C."/>
        </authorList>
    </citation>
    <scope>NUCLEOTIDE SEQUENCE</scope>
    <source>
        <strain evidence="1">JCM 13583</strain>
    </source>
</reference>
<protein>
    <submittedName>
        <fullName evidence="1">Uncharacterized protein</fullName>
    </submittedName>
</protein>
<dbReference type="Proteomes" id="UP000632195">
    <property type="component" value="Unassembled WGS sequence"/>
</dbReference>
<organism evidence="1 2">
    <name type="scientific">Thermogymnomonas acidicola</name>
    <dbReference type="NCBI Taxonomy" id="399579"/>
    <lineage>
        <taxon>Archaea</taxon>
        <taxon>Methanobacteriati</taxon>
        <taxon>Thermoplasmatota</taxon>
        <taxon>Thermoplasmata</taxon>
        <taxon>Thermoplasmatales</taxon>
        <taxon>Thermogymnomonas</taxon>
    </lineage>
</organism>
<dbReference type="AlphaFoldDB" id="A0AA37F9X7"/>
<comment type="caution">
    <text evidence="1">The sequence shown here is derived from an EMBL/GenBank/DDBJ whole genome shotgun (WGS) entry which is preliminary data.</text>
</comment>
<accession>A0AA37F9X7</accession>
<dbReference type="EMBL" id="BMNY01000003">
    <property type="protein sequence ID" value="GGM77914.1"/>
    <property type="molecule type" value="Genomic_DNA"/>
</dbReference>
<gene>
    <name evidence="1" type="ORF">GCM10007108_15150</name>
</gene>
<keyword evidence="2" id="KW-1185">Reference proteome</keyword>